<protein>
    <submittedName>
        <fullName evidence="4">SDR family NAD(P)-dependent oxidoreductase</fullName>
    </submittedName>
</protein>
<name>A0ABS8PG05_9PSEU</name>
<dbReference type="PROSITE" id="PS00061">
    <property type="entry name" value="ADH_SHORT"/>
    <property type="match status" value="1"/>
</dbReference>
<dbReference type="EMBL" id="JAJNDB010000007">
    <property type="protein sequence ID" value="MCD2197191.1"/>
    <property type="molecule type" value="Genomic_DNA"/>
</dbReference>
<gene>
    <name evidence="4" type="ORF">LQ327_27850</name>
</gene>
<dbReference type="PRINTS" id="PR00081">
    <property type="entry name" value="GDHRDH"/>
</dbReference>
<dbReference type="PRINTS" id="PR00080">
    <property type="entry name" value="SDRFAMILY"/>
</dbReference>
<accession>A0ABS8PG05</accession>
<dbReference type="InterPro" id="IPR002347">
    <property type="entry name" value="SDR_fam"/>
</dbReference>
<evidence type="ECO:0000256" key="3">
    <source>
        <dbReference type="RuleBase" id="RU000363"/>
    </source>
</evidence>
<evidence type="ECO:0000313" key="4">
    <source>
        <dbReference type="EMBL" id="MCD2197191.1"/>
    </source>
</evidence>
<keyword evidence="2" id="KW-0560">Oxidoreductase</keyword>
<sequence length="264" mass="27310">MTGHAGVAVVTGAGRGIGAGIARALSARGHHVVVTDVDGDTARATADSLDGPATAMPLDVRDPAAHRAVARAAADLGDVTVWVNNAGVLSTASVWESTDAEVTSTIEINTLGLVHGCRAAVDVMRRGDILNVVSLSGLGPTPGLAIYGASKAAALSYSQALHIELGAARRPIRVRALCPDAVSTDLLHAVADRPSSALLFTGPRVLGVDEVVAGAMDLLSSRRQLKVLPAWRGWLTRTQSVLPAASRTLTPIVARIGERRRPVR</sequence>
<evidence type="ECO:0000256" key="2">
    <source>
        <dbReference type="ARBA" id="ARBA00023002"/>
    </source>
</evidence>
<comment type="caution">
    <text evidence="4">The sequence shown here is derived from an EMBL/GenBank/DDBJ whole genome shotgun (WGS) entry which is preliminary data.</text>
</comment>
<dbReference type="RefSeq" id="WP_230739064.1">
    <property type="nucleotide sequence ID" value="NZ_JAJNDB010000007.1"/>
</dbReference>
<dbReference type="Proteomes" id="UP001199469">
    <property type="component" value="Unassembled WGS sequence"/>
</dbReference>
<dbReference type="PANTHER" id="PTHR24322">
    <property type="entry name" value="PKSB"/>
    <property type="match status" value="1"/>
</dbReference>
<proteinExistence type="inferred from homology"/>
<organism evidence="4 5">
    <name type="scientific">Actinomycetospora endophytica</name>
    <dbReference type="NCBI Taxonomy" id="2291215"/>
    <lineage>
        <taxon>Bacteria</taxon>
        <taxon>Bacillati</taxon>
        <taxon>Actinomycetota</taxon>
        <taxon>Actinomycetes</taxon>
        <taxon>Pseudonocardiales</taxon>
        <taxon>Pseudonocardiaceae</taxon>
        <taxon>Actinomycetospora</taxon>
    </lineage>
</organism>
<reference evidence="4 5" key="1">
    <citation type="submission" date="2021-11" db="EMBL/GenBank/DDBJ databases">
        <title>Draft genome sequence of Actinomycetospora sp. SF1 isolated from the rhizosphere soil.</title>
        <authorList>
            <person name="Duangmal K."/>
            <person name="Chantavorakit T."/>
        </authorList>
    </citation>
    <scope>NUCLEOTIDE SEQUENCE [LARGE SCALE GENOMIC DNA]</scope>
    <source>
        <strain evidence="4 5">TBRC 5722</strain>
    </source>
</reference>
<dbReference type="InterPro" id="IPR036291">
    <property type="entry name" value="NAD(P)-bd_dom_sf"/>
</dbReference>
<comment type="similarity">
    <text evidence="1 3">Belongs to the short-chain dehydrogenases/reductases (SDR) family.</text>
</comment>
<dbReference type="Gene3D" id="3.40.50.720">
    <property type="entry name" value="NAD(P)-binding Rossmann-like Domain"/>
    <property type="match status" value="1"/>
</dbReference>
<dbReference type="Pfam" id="PF00106">
    <property type="entry name" value="adh_short"/>
    <property type="match status" value="1"/>
</dbReference>
<evidence type="ECO:0000256" key="1">
    <source>
        <dbReference type="ARBA" id="ARBA00006484"/>
    </source>
</evidence>
<keyword evidence="5" id="KW-1185">Reference proteome</keyword>
<dbReference type="InterPro" id="IPR020904">
    <property type="entry name" value="Sc_DH/Rdtase_CS"/>
</dbReference>
<dbReference type="CDD" id="cd05233">
    <property type="entry name" value="SDR_c"/>
    <property type="match status" value="1"/>
</dbReference>
<dbReference type="PANTHER" id="PTHR24322:SF736">
    <property type="entry name" value="RETINOL DEHYDROGENASE 10"/>
    <property type="match status" value="1"/>
</dbReference>
<dbReference type="SUPFAM" id="SSF51735">
    <property type="entry name" value="NAD(P)-binding Rossmann-fold domains"/>
    <property type="match status" value="1"/>
</dbReference>
<evidence type="ECO:0000313" key="5">
    <source>
        <dbReference type="Proteomes" id="UP001199469"/>
    </source>
</evidence>